<name>A0ABR1JAH1_9AGAR</name>
<reference evidence="1 2" key="1">
    <citation type="submission" date="2024-01" db="EMBL/GenBank/DDBJ databases">
        <title>A draft genome for the cacao thread blight pathogen Marasmiellus scandens.</title>
        <authorList>
            <person name="Baruah I.K."/>
            <person name="Leung J."/>
            <person name="Bukari Y."/>
            <person name="Amoako-Attah I."/>
            <person name="Meinhardt L.W."/>
            <person name="Bailey B.A."/>
            <person name="Cohen S.P."/>
        </authorList>
    </citation>
    <scope>NUCLEOTIDE SEQUENCE [LARGE SCALE GENOMIC DNA]</scope>
    <source>
        <strain evidence="1 2">GH-19</strain>
    </source>
</reference>
<gene>
    <name evidence="1" type="ORF">VKT23_011102</name>
</gene>
<dbReference type="EMBL" id="JBANRG010000023">
    <property type="protein sequence ID" value="KAK7455229.1"/>
    <property type="molecule type" value="Genomic_DNA"/>
</dbReference>
<sequence>MDEIDASTLNDFLLDNYFHLLAIVILYYDHLLTLGSLYFVVVALSNMINILTFYLTEPAFRGALTTFASCVSVTMMSRLILNLRAADRQTGNSYSTRSLHFARPPRRMYTM</sequence>
<evidence type="ECO:0000313" key="1">
    <source>
        <dbReference type="EMBL" id="KAK7455229.1"/>
    </source>
</evidence>
<proteinExistence type="predicted"/>
<protein>
    <submittedName>
        <fullName evidence="1">Uncharacterized protein</fullName>
    </submittedName>
</protein>
<organism evidence="1 2">
    <name type="scientific">Marasmiellus scandens</name>
    <dbReference type="NCBI Taxonomy" id="2682957"/>
    <lineage>
        <taxon>Eukaryota</taxon>
        <taxon>Fungi</taxon>
        <taxon>Dikarya</taxon>
        <taxon>Basidiomycota</taxon>
        <taxon>Agaricomycotina</taxon>
        <taxon>Agaricomycetes</taxon>
        <taxon>Agaricomycetidae</taxon>
        <taxon>Agaricales</taxon>
        <taxon>Marasmiineae</taxon>
        <taxon>Omphalotaceae</taxon>
        <taxon>Marasmiellus</taxon>
    </lineage>
</organism>
<evidence type="ECO:0000313" key="2">
    <source>
        <dbReference type="Proteomes" id="UP001498398"/>
    </source>
</evidence>
<dbReference type="Proteomes" id="UP001498398">
    <property type="component" value="Unassembled WGS sequence"/>
</dbReference>
<accession>A0ABR1JAH1</accession>
<comment type="caution">
    <text evidence="1">The sequence shown here is derived from an EMBL/GenBank/DDBJ whole genome shotgun (WGS) entry which is preliminary data.</text>
</comment>
<keyword evidence="2" id="KW-1185">Reference proteome</keyword>